<dbReference type="Gene3D" id="1.10.1060.10">
    <property type="entry name" value="Alpha-helical ferredoxin"/>
    <property type="match status" value="1"/>
</dbReference>
<dbReference type="Proteomes" id="UP000503399">
    <property type="component" value="Chromosome"/>
</dbReference>
<protein>
    <submittedName>
        <fullName evidence="8">Putative iron-sulfur-binding oxidoreductase FadF</fullName>
        <ecNumber evidence="8">1.-.-.-</ecNumber>
    </submittedName>
</protein>
<dbReference type="PANTHER" id="PTHR43255">
    <property type="entry name" value="IRON-SULFUR-BINDING OXIDOREDUCTASE FADF-RELATED-RELATED"/>
    <property type="match status" value="1"/>
</dbReference>
<keyword evidence="2" id="KW-0479">Metal-binding</keyword>
<evidence type="ECO:0000256" key="1">
    <source>
        <dbReference type="ARBA" id="ARBA00022485"/>
    </source>
</evidence>
<feature type="transmembrane region" description="Helical" evidence="6">
    <location>
        <begin position="104"/>
        <end position="124"/>
    </location>
</feature>
<name>A0A6F8ZFH5_9FIRM</name>
<proteinExistence type="predicted"/>
<dbReference type="InterPro" id="IPR017900">
    <property type="entry name" value="4Fe4S_Fe_S_CS"/>
</dbReference>
<dbReference type="Pfam" id="PF13237">
    <property type="entry name" value="Fer4_10"/>
    <property type="match status" value="1"/>
</dbReference>
<dbReference type="InterPro" id="IPR004017">
    <property type="entry name" value="Cys_rich_dom"/>
</dbReference>
<dbReference type="SUPFAM" id="SSF46548">
    <property type="entry name" value="alpha-helical ferredoxin"/>
    <property type="match status" value="1"/>
</dbReference>
<evidence type="ECO:0000256" key="5">
    <source>
        <dbReference type="ARBA" id="ARBA00023014"/>
    </source>
</evidence>
<dbReference type="GO" id="GO:0051539">
    <property type="term" value="F:4 iron, 4 sulfur cluster binding"/>
    <property type="evidence" value="ECO:0007669"/>
    <property type="project" value="UniProtKB-KW"/>
</dbReference>
<evidence type="ECO:0000256" key="2">
    <source>
        <dbReference type="ARBA" id="ARBA00022723"/>
    </source>
</evidence>
<feature type="domain" description="4Fe-4S ferredoxin-type" evidence="7">
    <location>
        <begin position="328"/>
        <end position="357"/>
    </location>
</feature>
<feature type="transmembrane region" description="Helical" evidence="6">
    <location>
        <begin position="6"/>
        <end position="28"/>
    </location>
</feature>
<keyword evidence="6" id="KW-1133">Transmembrane helix</keyword>
<feature type="transmembrane region" description="Helical" evidence="6">
    <location>
        <begin position="144"/>
        <end position="166"/>
    </location>
</feature>
<dbReference type="PROSITE" id="PS51379">
    <property type="entry name" value="4FE4S_FER_2"/>
    <property type="match status" value="2"/>
</dbReference>
<evidence type="ECO:0000256" key="3">
    <source>
        <dbReference type="ARBA" id="ARBA00023002"/>
    </source>
</evidence>
<dbReference type="Gene3D" id="1.20.950.20">
    <property type="entry name" value="Transmembrane di-heme cytochromes, Chain C"/>
    <property type="match status" value="1"/>
</dbReference>
<evidence type="ECO:0000259" key="7">
    <source>
        <dbReference type="PROSITE" id="PS51379"/>
    </source>
</evidence>
<dbReference type="InterPro" id="IPR017896">
    <property type="entry name" value="4Fe4S_Fe-S-bd"/>
</dbReference>
<evidence type="ECO:0000313" key="8">
    <source>
        <dbReference type="EMBL" id="CAB1128684.1"/>
    </source>
</evidence>
<feature type="transmembrane region" description="Helical" evidence="6">
    <location>
        <begin position="65"/>
        <end position="84"/>
    </location>
</feature>
<dbReference type="InterPro" id="IPR051460">
    <property type="entry name" value="HdrC_iron-sulfur_subunit"/>
</dbReference>
<dbReference type="PANTHER" id="PTHR43255:SF1">
    <property type="entry name" value="IRON-SULFUR-BINDING OXIDOREDUCTASE FADF-RELATED"/>
    <property type="match status" value="1"/>
</dbReference>
<dbReference type="GO" id="GO:0016491">
    <property type="term" value="F:oxidoreductase activity"/>
    <property type="evidence" value="ECO:0007669"/>
    <property type="project" value="UniProtKB-KW"/>
</dbReference>
<dbReference type="EC" id="1.-.-.-" evidence="8"/>
<evidence type="ECO:0000256" key="6">
    <source>
        <dbReference type="SAM" id="Phobius"/>
    </source>
</evidence>
<dbReference type="PROSITE" id="PS00198">
    <property type="entry name" value="4FE4S_FER_1"/>
    <property type="match status" value="2"/>
</dbReference>
<keyword evidence="5" id="KW-0411">Iron-sulfur</keyword>
<dbReference type="AlphaFoldDB" id="A0A6F8ZFH5"/>
<evidence type="ECO:0000256" key="4">
    <source>
        <dbReference type="ARBA" id="ARBA00023004"/>
    </source>
</evidence>
<keyword evidence="4" id="KW-0408">Iron</keyword>
<dbReference type="KEGG" id="hfv:R50_1178"/>
<keyword evidence="6" id="KW-0812">Transmembrane</keyword>
<feature type="transmembrane region" description="Helical" evidence="6">
    <location>
        <begin position="200"/>
        <end position="224"/>
    </location>
</feature>
<keyword evidence="3 8" id="KW-0560">Oxidoreductase</keyword>
<reference evidence="8 9" key="1">
    <citation type="submission" date="2020-02" db="EMBL/GenBank/DDBJ databases">
        <authorList>
            <person name="Hogendoorn C."/>
        </authorList>
    </citation>
    <scope>NUCLEOTIDE SEQUENCE [LARGE SCALE GENOMIC DNA]</scope>
    <source>
        <strain evidence="8">R501</strain>
    </source>
</reference>
<dbReference type="GO" id="GO:0005886">
    <property type="term" value="C:plasma membrane"/>
    <property type="evidence" value="ECO:0007669"/>
    <property type="project" value="TreeGrafter"/>
</dbReference>
<accession>A0A6F8ZFH5</accession>
<dbReference type="GO" id="GO:0046872">
    <property type="term" value="F:metal ion binding"/>
    <property type="evidence" value="ECO:0007669"/>
    <property type="project" value="UniProtKB-KW"/>
</dbReference>
<dbReference type="Pfam" id="PF02754">
    <property type="entry name" value="CCG"/>
    <property type="match status" value="2"/>
</dbReference>
<feature type="domain" description="4Fe-4S ferredoxin-type" evidence="7">
    <location>
        <begin position="269"/>
        <end position="298"/>
    </location>
</feature>
<sequence>MTLRTALMALTVLLFVAGMTVFGVRVLAIGRVLRRARPAVRTDRAGARLASLAGQVLLHRRLLRVPLSGVLHFLIFSGFVVLFIDIVETVGEVFVRGFSVGPVLAPLVDVWVLLVLTGIVLALYNRLVLRPARFEGSDERDAFLILGLIATIVVGIVVHDSFYPFVAHEVYHIPDPTARSHFLGWALAGLWRQLGWTGPAAASAGYVVGYLMDMGTVLAFLAYLPYSKHFHIFLAVPNVYLRNLGPRGTLVPVPPQDTMAVRRFEDFTWKDILDLYTCTECGRCQAVCPAHAAGQPLSPKMLILNLRDALNARLEAGATAEAPPLAGGVISRETLWSCTTCGACQEACPVFIEHVPKIAGLRAALLEDGEVEPGAQKVLVAWERQGNSFAQPARKRAQWVKELDFPVKDARKEPVDWLWFVGDFASYDPRVQQLTRLVARLLHAAGVDFGILYEGEVNAGNEALRLGEYGLFETLAQKNLKALEQAQFNRLFTTDPHSLNALRNEYRKLGFERPVLHYTELFVELLDQGRLHLDPLRVRATYHDPCYLGRWNRVFEAPRELIRRCGVELVEMPRHGAQSFCCGAGGGRIWMDESGVQDRPANQRIREALALPGVNHFVVACPKDVSMFSASVTALGVEDRLRVVDVAELLAAAAGLALMEEGSLALS</sequence>
<dbReference type="SUPFAM" id="SSF103501">
    <property type="entry name" value="Respiratory nitrate reductase 1 gamma chain"/>
    <property type="match status" value="1"/>
</dbReference>
<dbReference type="EMBL" id="LR778114">
    <property type="protein sequence ID" value="CAB1128684.1"/>
    <property type="molecule type" value="Genomic_DNA"/>
</dbReference>
<keyword evidence="9" id="KW-1185">Reference proteome</keyword>
<dbReference type="InterPro" id="IPR009051">
    <property type="entry name" value="Helical_ferredxn"/>
</dbReference>
<evidence type="ECO:0000313" key="9">
    <source>
        <dbReference type="Proteomes" id="UP000503399"/>
    </source>
</evidence>
<keyword evidence="1" id="KW-0004">4Fe-4S</keyword>
<keyword evidence="6" id="KW-0472">Membrane</keyword>
<dbReference type="InterPro" id="IPR036197">
    <property type="entry name" value="NarG-like_sf"/>
</dbReference>
<gene>
    <name evidence="8" type="ORF">R50_1178</name>
</gene>
<organism evidence="8 9">
    <name type="scientific">Candidatus Hydrogenisulfobacillus filiaventi</name>
    <dbReference type="NCBI Taxonomy" id="2707344"/>
    <lineage>
        <taxon>Bacteria</taxon>
        <taxon>Bacillati</taxon>
        <taxon>Bacillota</taxon>
        <taxon>Clostridia</taxon>
        <taxon>Eubacteriales</taxon>
        <taxon>Clostridiales Family XVII. Incertae Sedis</taxon>
        <taxon>Candidatus Hydrogenisulfobacillus</taxon>
    </lineage>
</organism>